<sequence>MGSNGYALGKGNVVFVVCSVEVCVALAAVHGKPPGGQDSDKHGPQPGGPKGPGGDHGKDKGQWATKICANDSIAQQFLNQTRVLITQLQGNSSFEQVLACRQNEINFINDPNSASLLSSNCTGFVSNLKAAKELDEQAQEQQKDLAEDAKKAFWAIWKGLFSS</sequence>
<feature type="chain" id="PRO_5036410775" evidence="2">
    <location>
        <begin position="32"/>
        <end position="163"/>
    </location>
</feature>
<evidence type="ECO:0000256" key="2">
    <source>
        <dbReference type="SAM" id="SignalP"/>
    </source>
</evidence>
<dbReference type="EMBL" id="CAJNOI010000001">
    <property type="protein sequence ID" value="CAF0721128.1"/>
    <property type="molecule type" value="Genomic_DNA"/>
</dbReference>
<keyword evidence="5" id="KW-1185">Reference proteome</keyword>
<evidence type="ECO:0000313" key="3">
    <source>
        <dbReference type="EMBL" id="CAF0721128.1"/>
    </source>
</evidence>
<evidence type="ECO:0000313" key="5">
    <source>
        <dbReference type="Proteomes" id="UP000663832"/>
    </source>
</evidence>
<keyword evidence="2" id="KW-0732">Signal</keyword>
<reference evidence="4" key="1">
    <citation type="submission" date="2021-02" db="EMBL/GenBank/DDBJ databases">
        <authorList>
            <person name="Nowell W R."/>
        </authorList>
    </citation>
    <scope>NUCLEOTIDE SEQUENCE</scope>
</reference>
<gene>
    <name evidence="3" type="ORF">BJG266_LOCUS286</name>
    <name evidence="4" type="ORF">QVE165_LOCUS22582</name>
</gene>
<feature type="signal peptide" evidence="2">
    <location>
        <begin position="1"/>
        <end position="31"/>
    </location>
</feature>
<dbReference type="Proteomes" id="UP000663877">
    <property type="component" value="Unassembled WGS sequence"/>
</dbReference>
<comment type="caution">
    <text evidence="4">The sequence shown here is derived from an EMBL/GenBank/DDBJ whole genome shotgun (WGS) entry which is preliminary data.</text>
</comment>
<dbReference type="Proteomes" id="UP000663832">
    <property type="component" value="Unassembled WGS sequence"/>
</dbReference>
<dbReference type="AlphaFoldDB" id="A0A814S8X6"/>
<accession>A0A814S8X6</accession>
<protein>
    <submittedName>
        <fullName evidence="4">Uncharacterized protein</fullName>
    </submittedName>
</protein>
<evidence type="ECO:0000313" key="4">
    <source>
        <dbReference type="EMBL" id="CAF1142908.1"/>
    </source>
</evidence>
<proteinExistence type="predicted"/>
<name>A0A814S8X6_9BILA</name>
<organism evidence="4 5">
    <name type="scientific">Adineta steineri</name>
    <dbReference type="NCBI Taxonomy" id="433720"/>
    <lineage>
        <taxon>Eukaryota</taxon>
        <taxon>Metazoa</taxon>
        <taxon>Spiralia</taxon>
        <taxon>Gnathifera</taxon>
        <taxon>Rotifera</taxon>
        <taxon>Eurotatoria</taxon>
        <taxon>Bdelloidea</taxon>
        <taxon>Adinetida</taxon>
        <taxon>Adinetidae</taxon>
        <taxon>Adineta</taxon>
    </lineage>
</organism>
<dbReference type="EMBL" id="CAJNOM010000149">
    <property type="protein sequence ID" value="CAF1142908.1"/>
    <property type="molecule type" value="Genomic_DNA"/>
</dbReference>
<feature type="region of interest" description="Disordered" evidence="1">
    <location>
        <begin position="33"/>
        <end position="62"/>
    </location>
</feature>
<dbReference type="OrthoDB" id="10061854at2759"/>
<evidence type="ECO:0000256" key="1">
    <source>
        <dbReference type="SAM" id="MobiDB-lite"/>
    </source>
</evidence>